<feature type="domain" description="DNA topoisomerase I catalytic core eukaryotic-type" evidence="8">
    <location>
        <begin position="87"/>
        <end position="294"/>
    </location>
</feature>
<dbReference type="Gene3D" id="3.30.66.10">
    <property type="entry name" value="DNA topoisomerase I domain"/>
    <property type="match status" value="1"/>
</dbReference>
<dbReference type="InterPro" id="IPR035447">
    <property type="entry name" value="DNA_topo_I_N_sf"/>
</dbReference>
<evidence type="ECO:0000259" key="8">
    <source>
        <dbReference type="Pfam" id="PF01028"/>
    </source>
</evidence>
<gene>
    <name evidence="10" type="primary">topA</name>
    <name evidence="10" type="ORF">FFA01_08530</name>
</gene>
<dbReference type="InterPro" id="IPR049331">
    <property type="entry name" value="Top1B_N_bact"/>
</dbReference>
<keyword evidence="5" id="KW-0238">DNA-binding</keyword>
<comment type="catalytic activity">
    <reaction evidence="1">
        <text>ATP-independent breakage of single-stranded DNA, followed by passage and rejoining.</text>
        <dbReference type="EC" id="5.6.2.1"/>
    </reaction>
</comment>
<evidence type="ECO:0000256" key="6">
    <source>
        <dbReference type="ARBA" id="ARBA00023235"/>
    </source>
</evidence>
<dbReference type="Proteomes" id="UP000321154">
    <property type="component" value="Unassembled WGS sequence"/>
</dbReference>
<accession>A0ABQ0UM30</accession>
<dbReference type="PROSITE" id="PS52038">
    <property type="entry name" value="TOPO_IB_2"/>
    <property type="match status" value="1"/>
</dbReference>
<dbReference type="InterPro" id="IPR013500">
    <property type="entry name" value="TopoI_cat_euk"/>
</dbReference>
<dbReference type="InterPro" id="IPR011010">
    <property type="entry name" value="DNA_brk_join_enz"/>
</dbReference>
<dbReference type="Pfam" id="PF01028">
    <property type="entry name" value="Topoisom_I"/>
    <property type="match status" value="1"/>
</dbReference>
<dbReference type="InterPro" id="IPR014711">
    <property type="entry name" value="TopoI_cat_a-hlx-sub_euk"/>
</dbReference>
<keyword evidence="6" id="KW-0413">Isomerase</keyword>
<feature type="domain" description="DNA topoisomerase IB N-terminal" evidence="9">
    <location>
        <begin position="27"/>
        <end position="75"/>
    </location>
</feature>
<dbReference type="PRINTS" id="PR00416">
    <property type="entry name" value="EUTPISMRASEI"/>
</dbReference>
<proteinExistence type="inferred from homology"/>
<evidence type="ECO:0000313" key="11">
    <source>
        <dbReference type="Proteomes" id="UP000321154"/>
    </source>
</evidence>
<sequence>MLTRTMPRLRRSDSSAPGIRRRRSGRGFTYVDEAGVTVGDPDLRTRIEHLGIPPAWTDVWIAPYPNGHVQATGVDAAGRRQYIYHPTWREQKDRLKFDRAMALAESLPTARSRVTRDLHLDEPVRARALAAAFRMLDTGSLRVGSERYAEQHGSHGLSTLLCAHVSVSGDVVSLAFPAKSGQAWESRIVDADLAGVVRGLKTRGGRARLLAWRPEPGDRWRPLHASEINDYVKDQTGGDFSAKDFRTLHGTVAAAVSLARTGPQDRPPARRRALSGAMAAAAEVLGNTPTVARSSYVDPRLVDAYEHGETIDPSRLGSAESEVRALLYR</sequence>
<evidence type="ECO:0000256" key="4">
    <source>
        <dbReference type="ARBA" id="ARBA00023029"/>
    </source>
</evidence>
<evidence type="ECO:0000256" key="1">
    <source>
        <dbReference type="ARBA" id="ARBA00000213"/>
    </source>
</evidence>
<feature type="region of interest" description="Disordered" evidence="7">
    <location>
        <begin position="1"/>
        <end position="22"/>
    </location>
</feature>
<protein>
    <recommendedName>
        <fullName evidence="3">DNA topoisomerase</fullName>
        <ecNumber evidence="3">5.6.2.1</ecNumber>
    </recommendedName>
</protein>
<dbReference type="SUPFAM" id="SSF55869">
    <property type="entry name" value="DNA topoisomerase I domain"/>
    <property type="match status" value="1"/>
</dbReference>
<keyword evidence="4" id="KW-0799">Topoisomerase</keyword>
<organism evidence="10 11">
    <name type="scientific">Frigoribacterium faeni</name>
    <dbReference type="NCBI Taxonomy" id="145483"/>
    <lineage>
        <taxon>Bacteria</taxon>
        <taxon>Bacillati</taxon>
        <taxon>Actinomycetota</taxon>
        <taxon>Actinomycetes</taxon>
        <taxon>Micrococcales</taxon>
        <taxon>Microbacteriaceae</taxon>
        <taxon>Frigoribacterium</taxon>
    </lineage>
</organism>
<dbReference type="Gene3D" id="1.10.132.120">
    <property type="match status" value="1"/>
</dbReference>
<evidence type="ECO:0000256" key="3">
    <source>
        <dbReference type="ARBA" id="ARBA00012891"/>
    </source>
</evidence>
<evidence type="ECO:0000256" key="5">
    <source>
        <dbReference type="ARBA" id="ARBA00023125"/>
    </source>
</evidence>
<reference evidence="10 11" key="1">
    <citation type="submission" date="2019-07" db="EMBL/GenBank/DDBJ databases">
        <title>Whole genome shotgun sequence of Frigoribacterium faeni NBRC 103066.</title>
        <authorList>
            <person name="Hosoyama A."/>
            <person name="Uohara A."/>
            <person name="Ohji S."/>
            <person name="Ichikawa N."/>
        </authorList>
    </citation>
    <scope>NUCLEOTIDE SEQUENCE [LARGE SCALE GENOMIC DNA]</scope>
    <source>
        <strain evidence="10 11">NBRC 103066</strain>
    </source>
</reference>
<dbReference type="SUPFAM" id="SSF56349">
    <property type="entry name" value="DNA breaking-rejoining enzymes"/>
    <property type="match status" value="1"/>
</dbReference>
<comment type="similarity">
    <text evidence="2">Belongs to the type IB topoisomerase family.</text>
</comment>
<dbReference type="EC" id="5.6.2.1" evidence="3"/>
<comment type="caution">
    <text evidence="10">The sequence shown here is derived from an EMBL/GenBank/DDBJ whole genome shotgun (WGS) entry which is preliminary data.</text>
</comment>
<evidence type="ECO:0000259" key="9">
    <source>
        <dbReference type="Pfam" id="PF21338"/>
    </source>
</evidence>
<dbReference type="InterPro" id="IPR001631">
    <property type="entry name" value="TopoI"/>
</dbReference>
<name>A0ABQ0UM30_9MICO</name>
<dbReference type="Pfam" id="PF21338">
    <property type="entry name" value="Top1B_N_bact"/>
    <property type="match status" value="1"/>
</dbReference>
<keyword evidence="11" id="KW-1185">Reference proteome</keyword>
<evidence type="ECO:0000256" key="7">
    <source>
        <dbReference type="SAM" id="MobiDB-lite"/>
    </source>
</evidence>
<dbReference type="Gene3D" id="3.90.15.10">
    <property type="entry name" value="Topoisomerase I, Chain A, domain 3"/>
    <property type="match status" value="1"/>
</dbReference>
<evidence type="ECO:0000256" key="2">
    <source>
        <dbReference type="ARBA" id="ARBA00006645"/>
    </source>
</evidence>
<dbReference type="EMBL" id="BJUV01000006">
    <property type="protein sequence ID" value="GEK82544.1"/>
    <property type="molecule type" value="Genomic_DNA"/>
</dbReference>
<evidence type="ECO:0000313" key="10">
    <source>
        <dbReference type="EMBL" id="GEK82544.1"/>
    </source>
</evidence>